<keyword evidence="1" id="KW-0732">Signal</keyword>
<feature type="signal peptide" evidence="1">
    <location>
        <begin position="1"/>
        <end position="20"/>
    </location>
</feature>
<dbReference type="InterPro" id="IPR011040">
    <property type="entry name" value="Sialidase"/>
</dbReference>
<dbReference type="EMBL" id="JBHSPR010000006">
    <property type="protein sequence ID" value="MFC6015661.1"/>
    <property type="molecule type" value="Genomic_DNA"/>
</dbReference>
<dbReference type="Gene3D" id="2.120.10.10">
    <property type="match status" value="1"/>
</dbReference>
<dbReference type="SUPFAM" id="SSF50939">
    <property type="entry name" value="Sialidases"/>
    <property type="match status" value="1"/>
</dbReference>
<proteinExistence type="predicted"/>
<dbReference type="InterPro" id="IPR036278">
    <property type="entry name" value="Sialidase_sf"/>
</dbReference>
<sequence>MRCLLRRATAALAASTMALAATPTAAIAAEPPPIGTPTNPVVVAAAESGKRAFFGDMIKLGDGRLLVAYRESVAHIDQDGRIMVTQSRDQGRTWTTPLVAIDTPIDDRDPKLMQMRDGTVLMNFFRTDWTGYPGKPVTLVGTFVTRSTDQGGTWSTPSEVGTAMEGPSDVVVGAYYAGHAATHGPILQLRNGDLLVPLYGRLPEGGAGPATVVRSTDGGRTWPRENESVIGRADTFDFQEPNLSLLGDGSILSVIRTSINIAYVSRSYDGGRAWTTPVSTGLPASSHHQLVLHNGDLLLTYGDLSGTFGPGRPTVGRLLQHPERDIDAQRDILIYDAAVHGPATADQANPSSVELRPNRFFTITSDPHLAAIVGVYTGRRDYLR</sequence>
<evidence type="ECO:0000256" key="1">
    <source>
        <dbReference type="SAM" id="SignalP"/>
    </source>
</evidence>
<gene>
    <name evidence="3" type="ORF">ACFP2T_05600</name>
</gene>
<reference evidence="4" key="1">
    <citation type="journal article" date="2019" name="Int. J. Syst. Evol. Microbiol.">
        <title>The Global Catalogue of Microorganisms (GCM) 10K type strain sequencing project: providing services to taxonomists for standard genome sequencing and annotation.</title>
        <authorList>
            <consortium name="The Broad Institute Genomics Platform"/>
            <consortium name="The Broad Institute Genome Sequencing Center for Infectious Disease"/>
            <person name="Wu L."/>
            <person name="Ma J."/>
        </authorList>
    </citation>
    <scope>NUCLEOTIDE SEQUENCE [LARGE SCALE GENOMIC DNA]</scope>
    <source>
        <strain evidence="4">ZS-35-S2</strain>
    </source>
</reference>
<dbReference type="PANTHER" id="PTHR43752">
    <property type="entry name" value="BNR/ASP-BOX REPEAT FAMILY PROTEIN"/>
    <property type="match status" value="1"/>
</dbReference>
<organism evidence="3 4">
    <name type="scientific">Plantactinospora solaniradicis</name>
    <dbReference type="NCBI Taxonomy" id="1723736"/>
    <lineage>
        <taxon>Bacteria</taxon>
        <taxon>Bacillati</taxon>
        <taxon>Actinomycetota</taxon>
        <taxon>Actinomycetes</taxon>
        <taxon>Micromonosporales</taxon>
        <taxon>Micromonosporaceae</taxon>
        <taxon>Plantactinospora</taxon>
    </lineage>
</organism>
<keyword evidence="3" id="KW-0378">Hydrolase</keyword>
<protein>
    <submittedName>
        <fullName evidence="3">Sialidase family protein</fullName>
        <ecNumber evidence="3">3.2.1.-</ecNumber>
    </submittedName>
</protein>
<dbReference type="PANTHER" id="PTHR43752:SF2">
    <property type="entry name" value="BNR_ASP-BOX REPEAT FAMILY PROTEIN"/>
    <property type="match status" value="1"/>
</dbReference>
<name>A0ABW1K328_9ACTN</name>
<keyword evidence="4" id="KW-1185">Reference proteome</keyword>
<accession>A0ABW1K328</accession>
<evidence type="ECO:0000313" key="3">
    <source>
        <dbReference type="EMBL" id="MFC6015661.1"/>
    </source>
</evidence>
<dbReference type="Pfam" id="PF13088">
    <property type="entry name" value="BNR_2"/>
    <property type="match status" value="1"/>
</dbReference>
<feature type="domain" description="Sialidase" evidence="2">
    <location>
        <begin position="138"/>
        <end position="302"/>
    </location>
</feature>
<comment type="caution">
    <text evidence="3">The sequence shown here is derived from an EMBL/GenBank/DDBJ whole genome shotgun (WGS) entry which is preliminary data.</text>
</comment>
<keyword evidence="3" id="KW-0326">Glycosidase</keyword>
<dbReference type="CDD" id="cd15482">
    <property type="entry name" value="Sialidase_non-viral"/>
    <property type="match status" value="1"/>
</dbReference>
<feature type="chain" id="PRO_5045614411" evidence="1">
    <location>
        <begin position="21"/>
        <end position="384"/>
    </location>
</feature>
<dbReference type="GO" id="GO:0016798">
    <property type="term" value="F:hydrolase activity, acting on glycosyl bonds"/>
    <property type="evidence" value="ECO:0007669"/>
    <property type="project" value="UniProtKB-KW"/>
</dbReference>
<dbReference type="Proteomes" id="UP001596203">
    <property type="component" value="Unassembled WGS sequence"/>
</dbReference>
<evidence type="ECO:0000313" key="4">
    <source>
        <dbReference type="Proteomes" id="UP001596203"/>
    </source>
</evidence>
<dbReference type="EC" id="3.2.1.-" evidence="3"/>
<evidence type="ECO:0000259" key="2">
    <source>
        <dbReference type="Pfam" id="PF13088"/>
    </source>
</evidence>